<protein>
    <recommendedName>
        <fullName evidence="13">DNA 3'-5' helicase</fullName>
        <ecNumber evidence="13">5.6.2.4</ecNumber>
    </recommendedName>
</protein>
<feature type="domain" description="Helicase C-terminal" evidence="18">
    <location>
        <begin position="910"/>
        <end position="1094"/>
    </location>
</feature>
<evidence type="ECO:0000256" key="15">
    <source>
        <dbReference type="SAM" id="MobiDB-lite"/>
    </source>
</evidence>
<dbReference type="Gene3D" id="3.40.50.300">
    <property type="entry name" value="P-loop containing nucleotide triphosphate hydrolases"/>
    <property type="match status" value="2"/>
</dbReference>
<dbReference type="GO" id="GO:0016787">
    <property type="term" value="F:hydrolase activity"/>
    <property type="evidence" value="ECO:0007669"/>
    <property type="project" value="UniProtKB-KW"/>
</dbReference>
<proteinExistence type="inferred from homology"/>
<dbReference type="SUPFAM" id="SSF103481">
    <property type="entry name" value="Multidrug resistance efflux transporter EmrE"/>
    <property type="match status" value="1"/>
</dbReference>
<feature type="compositionally biased region" description="Polar residues" evidence="15">
    <location>
        <begin position="1569"/>
        <end position="1583"/>
    </location>
</feature>
<evidence type="ECO:0000256" key="5">
    <source>
        <dbReference type="ARBA" id="ARBA00022801"/>
    </source>
</evidence>
<dbReference type="PANTHER" id="PTHR47835">
    <property type="entry name" value="HFM1, ATP DEPENDENT DNA HELICASE HOMOLOG"/>
    <property type="match status" value="1"/>
</dbReference>
<keyword evidence="19" id="KW-0762">Sugar transport</keyword>
<dbReference type="InterPro" id="IPR004179">
    <property type="entry name" value="Sec63-dom"/>
</dbReference>
<feature type="compositionally biased region" description="Basic and acidic residues" evidence="15">
    <location>
        <begin position="469"/>
        <end position="480"/>
    </location>
</feature>
<feature type="compositionally biased region" description="Basic and acidic residues" evidence="15">
    <location>
        <begin position="431"/>
        <end position="452"/>
    </location>
</feature>
<dbReference type="InterPro" id="IPR052247">
    <property type="entry name" value="Meiotic_Crossover_Helicase"/>
</dbReference>
<dbReference type="NCBIfam" id="TIGR00803">
    <property type="entry name" value="nst"/>
    <property type="match status" value="2"/>
</dbReference>
<evidence type="ECO:0000313" key="19">
    <source>
        <dbReference type="EMBL" id="KAF2874303.1"/>
    </source>
</evidence>
<keyword evidence="10" id="KW-0413">Isomerase</keyword>
<feature type="domain" description="Helicase ATP-binding" evidence="17">
    <location>
        <begin position="695"/>
        <end position="869"/>
    </location>
</feature>
<dbReference type="Gene3D" id="1.10.10.10">
    <property type="entry name" value="Winged helix-like DNA-binding domain superfamily/Winged helix DNA-binding domain"/>
    <property type="match status" value="1"/>
</dbReference>
<gene>
    <name evidence="19" type="ORF">BDV95DRAFT_487671</name>
</gene>
<organism evidence="19 20">
    <name type="scientific">Massariosphaeria phaeospora</name>
    <dbReference type="NCBI Taxonomy" id="100035"/>
    <lineage>
        <taxon>Eukaryota</taxon>
        <taxon>Fungi</taxon>
        <taxon>Dikarya</taxon>
        <taxon>Ascomycota</taxon>
        <taxon>Pezizomycotina</taxon>
        <taxon>Dothideomycetes</taxon>
        <taxon>Pleosporomycetidae</taxon>
        <taxon>Pleosporales</taxon>
        <taxon>Pleosporales incertae sedis</taxon>
        <taxon>Massariosphaeria</taxon>
    </lineage>
</organism>
<dbReference type="InterPro" id="IPR027417">
    <property type="entry name" value="P-loop_NTPase"/>
</dbReference>
<evidence type="ECO:0000256" key="2">
    <source>
        <dbReference type="ARBA" id="ARBA00010140"/>
    </source>
</evidence>
<evidence type="ECO:0000256" key="11">
    <source>
        <dbReference type="ARBA" id="ARBA00023254"/>
    </source>
</evidence>
<feature type="compositionally biased region" description="Acidic residues" evidence="15">
    <location>
        <begin position="1534"/>
        <end position="1545"/>
    </location>
</feature>
<comment type="catalytic activity">
    <reaction evidence="12">
        <text>Couples ATP hydrolysis with the unwinding of duplex DNA by translocating in the 3'-5' direction.</text>
        <dbReference type="EC" id="5.6.2.4"/>
    </reaction>
</comment>
<evidence type="ECO:0000256" key="9">
    <source>
        <dbReference type="ARBA" id="ARBA00023136"/>
    </source>
</evidence>
<keyword evidence="4" id="KW-0547">Nucleotide-binding</keyword>
<keyword evidence="6" id="KW-0347">Helicase</keyword>
<feature type="compositionally biased region" description="Polar residues" evidence="15">
    <location>
        <begin position="574"/>
        <end position="583"/>
    </location>
</feature>
<dbReference type="Proteomes" id="UP000481861">
    <property type="component" value="Unassembled WGS sequence"/>
</dbReference>
<dbReference type="GO" id="GO:0005524">
    <property type="term" value="F:ATP binding"/>
    <property type="evidence" value="ECO:0007669"/>
    <property type="project" value="UniProtKB-KW"/>
</dbReference>
<feature type="transmembrane region" description="Helical" evidence="16">
    <location>
        <begin position="305"/>
        <end position="327"/>
    </location>
</feature>
<keyword evidence="7" id="KW-0067">ATP-binding</keyword>
<evidence type="ECO:0000256" key="14">
    <source>
        <dbReference type="ARBA" id="ARBA00048988"/>
    </source>
</evidence>
<keyword evidence="8 16" id="KW-1133">Transmembrane helix</keyword>
<dbReference type="EMBL" id="JAADJZ010000006">
    <property type="protein sequence ID" value="KAF2874303.1"/>
    <property type="molecule type" value="Genomic_DNA"/>
</dbReference>
<feature type="compositionally biased region" description="Basic and acidic residues" evidence="15">
    <location>
        <begin position="626"/>
        <end position="641"/>
    </location>
</feature>
<feature type="compositionally biased region" description="Polar residues" evidence="15">
    <location>
        <begin position="1656"/>
        <end position="1671"/>
    </location>
</feature>
<keyword evidence="19" id="KW-0813">Transport</keyword>
<dbReference type="GO" id="GO:0000139">
    <property type="term" value="C:Golgi membrane"/>
    <property type="evidence" value="ECO:0007669"/>
    <property type="project" value="InterPro"/>
</dbReference>
<dbReference type="PANTHER" id="PTHR47835:SF3">
    <property type="entry name" value="HELICASE FOR MEIOSIS 1"/>
    <property type="match status" value="1"/>
</dbReference>
<dbReference type="PROSITE" id="PS51194">
    <property type="entry name" value="HELICASE_CTER"/>
    <property type="match status" value="1"/>
</dbReference>
<keyword evidence="5" id="KW-0378">Hydrolase</keyword>
<evidence type="ECO:0000256" key="7">
    <source>
        <dbReference type="ARBA" id="ARBA00022840"/>
    </source>
</evidence>
<dbReference type="SUPFAM" id="SSF52540">
    <property type="entry name" value="P-loop containing nucleoside triphosphate hydrolases"/>
    <property type="match status" value="1"/>
</dbReference>
<dbReference type="Pfam" id="PF04142">
    <property type="entry name" value="Nuc_sug_transp"/>
    <property type="match status" value="1"/>
</dbReference>
<feature type="region of interest" description="Disordered" evidence="15">
    <location>
        <begin position="1484"/>
        <end position="1545"/>
    </location>
</feature>
<dbReference type="Pfam" id="PF00271">
    <property type="entry name" value="Helicase_C"/>
    <property type="match status" value="1"/>
</dbReference>
<keyword evidence="3 16" id="KW-0812">Transmembrane</keyword>
<dbReference type="SMART" id="SM00487">
    <property type="entry name" value="DEXDc"/>
    <property type="match status" value="1"/>
</dbReference>
<feature type="transmembrane region" description="Helical" evidence="16">
    <location>
        <begin position="333"/>
        <end position="354"/>
    </location>
</feature>
<dbReference type="InterPro" id="IPR001650">
    <property type="entry name" value="Helicase_C-like"/>
</dbReference>
<accession>A0A7C8MFU0</accession>
<evidence type="ECO:0000256" key="3">
    <source>
        <dbReference type="ARBA" id="ARBA00022692"/>
    </source>
</evidence>
<comment type="subcellular location">
    <subcellularLocation>
        <location evidence="1">Membrane</location>
        <topology evidence="1">Multi-pass membrane protein</topology>
    </subcellularLocation>
</comment>
<comment type="caution">
    <text evidence="19">The sequence shown here is derived from an EMBL/GenBank/DDBJ whole genome shotgun (WGS) entry which is preliminary data.</text>
</comment>
<evidence type="ECO:0000256" key="13">
    <source>
        <dbReference type="ARBA" id="ARBA00034808"/>
    </source>
</evidence>
<dbReference type="GO" id="GO:0051321">
    <property type="term" value="P:meiotic cell cycle"/>
    <property type="evidence" value="ECO:0007669"/>
    <property type="project" value="UniProtKB-KW"/>
</dbReference>
<feature type="transmembrane region" description="Helical" evidence="16">
    <location>
        <begin position="275"/>
        <end position="293"/>
    </location>
</feature>
<feature type="transmembrane region" description="Helical" evidence="16">
    <location>
        <begin position="236"/>
        <end position="255"/>
    </location>
</feature>
<keyword evidence="20" id="KW-1185">Reference proteome</keyword>
<dbReference type="InterPro" id="IPR014001">
    <property type="entry name" value="Helicase_ATP-bd"/>
</dbReference>
<comment type="similarity">
    <text evidence="2">Belongs to the helicase family. SKI2 subfamily.</text>
</comment>
<evidence type="ECO:0000313" key="20">
    <source>
        <dbReference type="Proteomes" id="UP000481861"/>
    </source>
</evidence>
<evidence type="ECO:0000256" key="4">
    <source>
        <dbReference type="ARBA" id="ARBA00022741"/>
    </source>
</evidence>
<dbReference type="Pfam" id="PF02889">
    <property type="entry name" value="Sec63"/>
    <property type="match status" value="1"/>
</dbReference>
<feature type="region of interest" description="Disordered" evidence="15">
    <location>
        <begin position="1569"/>
        <end position="1602"/>
    </location>
</feature>
<evidence type="ECO:0000256" key="10">
    <source>
        <dbReference type="ARBA" id="ARBA00023235"/>
    </source>
</evidence>
<sequence length="1996" mass="221671">MGIDANRRGGTLGGVPLKHLSLITLTFQNSALILIMHYSRVMKPVNGLRYHTSTSVFLNEVIKLAIGLTMALYDISTNLPPNTPATVLFQNLITAVFTNESWKLAIPAALYTLQNTLQYVAVSNLDAATFQVTYQLKILTTATFSVLMLGRTLSPRRWASLLLLIIGVSIVQFPHTTEPTGLESLKDPDSKIWARSLGALRDLGNHAAAQLVRRSATYEGIDEDVAMQNPQMNASVGLAAVLVACALSGLAGVTFEKVLKDSNTKTSLWIRNLQLSFWSIFPSLFLGVIWVDGENISKTGFFAGYNWIVWMAITFQALGGVIVALVINYADNIAKNFATSISIIISCLASVFFFDFKITRSYLLGTSVVLFATYLYSAPERTRPSPIRIAEFEKTTIDGNPSYFNSQQGSLAKSPIRAESLSTSRPSTPTVERHHFKDYSDLKHRRTNRDASQHPILQPQHRHSARPMAPRERYRLPRDIVEDEDQYDDEIALDSFDQDLLHQPYDDRQRQATEGRARLSFAPKASSRSFTTAPSSRNQASYRPVDDVTYANAGTLLSSAGPRSQSVQGRFAYNDTQSQNPSSDGPDAQLGASSSPAFKASQRRAETTYAPDTRQPGKSVSVYDNQADKLSPRLDTTRPHPQDTPARPAPKRLNLPHAPPVVQGIPLVPITSLPDRLRTVFPFPTFNAVQSKCFDRLYKSEDNFVLASPTGSGKTAILELAICRAVATNATGQYKIVYQAPTKALCSERQRDWQKKFSTLGLNCAELTGDSDVADLRNVQSANIIVTTPEKWDSITRKWKDHDKLMRLIKLFLIDEVHILREDRGAILETVVSRMKSIGTDVRFVALSATVPNFIDVAVWLGKNAAEPYEPAMHASFGEEFRPVKLKKHVCGYSYNSPNDFAFDKVLDSKLPDVIAKYSERKPIMVFCCTRTSAVSTAKVLANWWASRGSQNRMWTHPSKPIAFKDHELRDCAASGVVFHHAGVEPDDRIAIENGFLKGEIGVICCTSTLAVGVNLPCHLVIIKNTVSFTNTGLQEYADLEVMQMLGRAGRPQFDNSAVGVIMTRQTKVHRYEAMVTGKDLLESTLHLNLIDHLNAEVGLGTIYDLDSARKWLAGTFLYVRLKQNPSHYKLEGARSGQSIDEQLDDICVRDVTLLQETNLVTATDHFRCTEFGHAMARYYVHFGTMRVFMGLQSKAHISEILSAIAQASEFETIRLRANEKNFYKLLNKSPSIRFTIPVNLALPAHKVSLIIQSVLGAADLSGDEELQKNRVQYNLEAGMVFKRISSLVRCVIDCQITLGDSVSTGNALMLERSLSARVWDDSPLQMKQLEGIGVVAVRKLANAGIRTVEELEYTDAHKIDMILGKNPPYGLRLLDKLKNFPKLRVSLHIQPNSIVKTADGVKVQVKAEIGFINEKTPQSFGSKLVYVMVHEKHTSLTIYSGSKLGKGQTLVFPSMLTSADQCINCYLMCDGIAGTMRDASVNPKISPSMFPTLKPVELSTTPRRDDRPLERPTSNMSRRRLENAGSGRRSTGDTDEFGDDDIDDDELMKATWGDLKFDHIENYANPTDNITRKNTAKNASTKGKTHMKSSEMPSEKFVDDDEHEPKQLANGRWACNHKCKDKQVCKHMCCRDGLDKPPKKPMKKTPTTNEAPHADSNTPLNKGKMTQSKLQLAASKRRSSAAIETLDLTQQEKKRKADYGMNGPRDYRNLHQLHKNIQKKEPPSSLASVMHKKPAYSYGSGGEHNLSFLPDETVPRADRRVGTGDSSDYGDIPHGELPNYFDQPAPSQFQQQDPDYGGMDFRVEEVAAADHQSDKSFCDEDSLLGDAMIGLADSQDLRAIVIEDEEDSSAVNDERTARHDDFSSNTENIATSSTMKLPQKARPRFLDQSSSSPHFPGFQPAKSRLKTPELAELRQPKVAVQALPKRKPSEQSAQYDDDDLDCMDLCDAELAAGVQTDGRTDGTAKVKEEPVETAFKDIEPWVLQEFGGLVEIVDD</sequence>
<dbReference type="FunFam" id="1.10.3380.10:FF:000012">
    <property type="entry name" value="DEAD/DEAH box DNA helicase"/>
    <property type="match status" value="1"/>
</dbReference>
<dbReference type="GO" id="GO:0043138">
    <property type="term" value="F:3'-5' DNA helicase activity"/>
    <property type="evidence" value="ECO:0007669"/>
    <property type="project" value="UniProtKB-EC"/>
</dbReference>
<evidence type="ECO:0000256" key="1">
    <source>
        <dbReference type="ARBA" id="ARBA00004141"/>
    </source>
</evidence>
<dbReference type="Gene3D" id="1.10.3730.20">
    <property type="match status" value="1"/>
</dbReference>
<evidence type="ECO:0000256" key="8">
    <source>
        <dbReference type="ARBA" id="ARBA00022989"/>
    </source>
</evidence>
<feature type="region of interest" description="Disordered" evidence="15">
    <location>
        <begin position="1846"/>
        <end position="1916"/>
    </location>
</feature>
<dbReference type="CDD" id="cd18795">
    <property type="entry name" value="SF2_C_Ski2"/>
    <property type="match status" value="1"/>
</dbReference>
<dbReference type="InterPro" id="IPR037185">
    <property type="entry name" value="EmrE-like"/>
</dbReference>
<dbReference type="Pfam" id="PF00270">
    <property type="entry name" value="DEAD"/>
    <property type="match status" value="1"/>
</dbReference>
<evidence type="ECO:0000256" key="6">
    <source>
        <dbReference type="ARBA" id="ARBA00022806"/>
    </source>
</evidence>
<feature type="region of interest" description="Disordered" evidence="15">
    <location>
        <begin position="403"/>
        <end position="480"/>
    </location>
</feature>
<dbReference type="FunFam" id="1.10.10.10:FF:000012">
    <property type="entry name" value="U5 small nuclear ribonucleoprotein helicase"/>
    <property type="match status" value="1"/>
</dbReference>
<feature type="region of interest" description="Disordered" evidence="15">
    <location>
        <begin position="574"/>
        <end position="653"/>
    </location>
</feature>
<dbReference type="InterPro" id="IPR011545">
    <property type="entry name" value="DEAD/DEAH_box_helicase_dom"/>
</dbReference>
<feature type="compositionally biased region" description="Basic and acidic residues" evidence="15">
    <location>
        <begin position="1853"/>
        <end position="1863"/>
    </location>
</feature>
<dbReference type="GO" id="GO:0003676">
    <property type="term" value="F:nucleic acid binding"/>
    <property type="evidence" value="ECO:0007669"/>
    <property type="project" value="InterPro"/>
</dbReference>
<feature type="region of interest" description="Disordered" evidence="15">
    <location>
        <begin position="1633"/>
        <end position="1683"/>
    </location>
</feature>
<dbReference type="SMART" id="SM00973">
    <property type="entry name" value="Sec63"/>
    <property type="match status" value="1"/>
</dbReference>
<dbReference type="Pfam" id="PF23445">
    <property type="entry name" value="WHD_SNRNP200"/>
    <property type="match status" value="1"/>
</dbReference>
<feature type="compositionally biased region" description="Polar residues" evidence="15">
    <location>
        <begin position="526"/>
        <end position="541"/>
    </location>
</feature>
<dbReference type="SUPFAM" id="SSF158702">
    <property type="entry name" value="Sec63 N-terminal domain-like"/>
    <property type="match status" value="1"/>
</dbReference>
<feature type="compositionally biased region" description="Basic and acidic residues" evidence="15">
    <location>
        <begin position="1907"/>
        <end position="1916"/>
    </location>
</feature>
<dbReference type="InterPro" id="IPR036388">
    <property type="entry name" value="WH-like_DNA-bd_sf"/>
</dbReference>
<feature type="region of interest" description="Disordered" evidence="15">
    <location>
        <begin position="509"/>
        <end position="544"/>
    </location>
</feature>
<evidence type="ECO:0000259" key="17">
    <source>
        <dbReference type="PROSITE" id="PS51192"/>
    </source>
</evidence>
<keyword evidence="9 16" id="KW-0472">Membrane</keyword>
<reference evidence="19 20" key="1">
    <citation type="submission" date="2020-01" db="EMBL/GenBank/DDBJ databases">
        <authorList>
            <consortium name="DOE Joint Genome Institute"/>
            <person name="Haridas S."/>
            <person name="Albert R."/>
            <person name="Binder M."/>
            <person name="Bloem J."/>
            <person name="Labutti K."/>
            <person name="Salamov A."/>
            <person name="Andreopoulos B."/>
            <person name="Baker S.E."/>
            <person name="Barry K."/>
            <person name="Bills G."/>
            <person name="Bluhm B.H."/>
            <person name="Cannon C."/>
            <person name="Castanera R."/>
            <person name="Culley D.E."/>
            <person name="Daum C."/>
            <person name="Ezra D."/>
            <person name="Gonzalez J.B."/>
            <person name="Henrissat B."/>
            <person name="Kuo A."/>
            <person name="Liang C."/>
            <person name="Lipzen A."/>
            <person name="Lutzoni F."/>
            <person name="Magnuson J."/>
            <person name="Mondo S."/>
            <person name="Nolan M."/>
            <person name="Ohm R."/>
            <person name="Pangilinan J."/>
            <person name="Park H.-J.H."/>
            <person name="Ramirez L."/>
            <person name="Alfaro M."/>
            <person name="Sun H."/>
            <person name="Tritt A."/>
            <person name="Yoshinaga Y."/>
            <person name="Zwiers L.-H.L."/>
            <person name="Turgeon B.G."/>
            <person name="Goodwin S.B."/>
            <person name="Spatafora J.W."/>
            <person name="Crous P.W."/>
            <person name="Grigoriev I.V."/>
        </authorList>
    </citation>
    <scope>NUCLEOTIDE SEQUENCE [LARGE SCALE GENOMIC DNA]</scope>
    <source>
        <strain evidence="19 20">CBS 611.86</strain>
    </source>
</reference>
<dbReference type="GO" id="GO:0015165">
    <property type="term" value="F:pyrimidine nucleotide-sugar transmembrane transporter activity"/>
    <property type="evidence" value="ECO:0007669"/>
    <property type="project" value="InterPro"/>
</dbReference>
<dbReference type="InterPro" id="IPR007271">
    <property type="entry name" value="Nuc_sug_transpt"/>
</dbReference>
<dbReference type="InterPro" id="IPR057842">
    <property type="entry name" value="WH_MER3"/>
</dbReference>
<dbReference type="Gene3D" id="1.10.150.20">
    <property type="entry name" value="5' to 3' exonuclease, C-terminal subdomain"/>
    <property type="match status" value="1"/>
</dbReference>
<dbReference type="SMART" id="SM00490">
    <property type="entry name" value="HELICc"/>
    <property type="match status" value="1"/>
</dbReference>
<evidence type="ECO:0000256" key="16">
    <source>
        <dbReference type="SAM" id="Phobius"/>
    </source>
</evidence>
<dbReference type="SUPFAM" id="SSF46785">
    <property type="entry name" value="Winged helix' DNA-binding domain"/>
    <property type="match status" value="1"/>
</dbReference>
<dbReference type="EC" id="5.6.2.4" evidence="13"/>
<evidence type="ECO:0000259" key="18">
    <source>
        <dbReference type="PROSITE" id="PS51194"/>
    </source>
</evidence>
<name>A0A7C8MFU0_9PLEO</name>
<dbReference type="InterPro" id="IPR036390">
    <property type="entry name" value="WH_DNA-bd_sf"/>
</dbReference>
<keyword evidence="11" id="KW-0469">Meiosis</keyword>
<feature type="compositionally biased region" description="Polar residues" evidence="15">
    <location>
        <begin position="420"/>
        <end position="430"/>
    </location>
</feature>
<dbReference type="OrthoDB" id="5575at2759"/>
<feature type="compositionally biased region" description="Polar residues" evidence="15">
    <location>
        <begin position="1864"/>
        <end position="1877"/>
    </location>
</feature>
<evidence type="ECO:0000256" key="12">
    <source>
        <dbReference type="ARBA" id="ARBA00034617"/>
    </source>
</evidence>
<dbReference type="PROSITE" id="PS51192">
    <property type="entry name" value="HELICASE_ATP_BIND_1"/>
    <property type="match status" value="1"/>
</dbReference>
<dbReference type="Gene3D" id="1.10.3380.10">
    <property type="entry name" value="Sec63 N-terminal domain-like domain"/>
    <property type="match status" value="1"/>
</dbReference>
<comment type="catalytic activity">
    <reaction evidence="14">
        <text>ATP + H2O = ADP + phosphate + H(+)</text>
        <dbReference type="Rhea" id="RHEA:13065"/>
        <dbReference type="ChEBI" id="CHEBI:15377"/>
        <dbReference type="ChEBI" id="CHEBI:15378"/>
        <dbReference type="ChEBI" id="CHEBI:30616"/>
        <dbReference type="ChEBI" id="CHEBI:43474"/>
        <dbReference type="ChEBI" id="CHEBI:456216"/>
        <dbReference type="EC" id="5.6.2.4"/>
    </reaction>
</comment>